<evidence type="ECO:0000256" key="4">
    <source>
        <dbReference type="ARBA" id="ARBA00022516"/>
    </source>
</evidence>
<feature type="coiled-coil region" evidence="13">
    <location>
        <begin position="356"/>
        <end position="383"/>
    </location>
</feature>
<keyword evidence="9 14" id="KW-0472">Membrane</keyword>
<proteinExistence type="inferred from homology"/>
<dbReference type="Proteomes" id="UP000054886">
    <property type="component" value="Unassembled WGS sequence"/>
</dbReference>
<dbReference type="Pfam" id="PF10998">
    <property type="entry name" value="DUF2838"/>
    <property type="match status" value="1"/>
</dbReference>
<dbReference type="GO" id="GO:0106158">
    <property type="term" value="F:glycero-3-phosphocholine acyltransferase activity"/>
    <property type="evidence" value="ECO:0007669"/>
    <property type="project" value="EnsemblFungi"/>
</dbReference>
<evidence type="ECO:0000256" key="2">
    <source>
        <dbReference type="ARBA" id="ARBA00006675"/>
    </source>
</evidence>
<dbReference type="VEuPathDB" id="FungiDB:B1J91_E02981g"/>
<evidence type="ECO:0000256" key="9">
    <source>
        <dbReference type="ARBA" id="ARBA00023136"/>
    </source>
</evidence>
<dbReference type="GO" id="GO:0090640">
    <property type="term" value="P:phosphatidylcholine biosynthesis from sn-glycero-3-phosphocholine"/>
    <property type="evidence" value="ECO:0007669"/>
    <property type="project" value="EnsemblFungi"/>
</dbReference>
<evidence type="ECO:0000256" key="13">
    <source>
        <dbReference type="SAM" id="Coils"/>
    </source>
</evidence>
<reference evidence="16 17" key="1">
    <citation type="submission" date="2015-10" db="EMBL/GenBank/DDBJ databases">
        <title>Draft genomes sequences of Candida glabrata isolates 1A, 1B, 2A, 2B, 3A and 3B.</title>
        <authorList>
            <person name="Haavelsrud O.E."/>
            <person name="Gaustad P."/>
        </authorList>
    </citation>
    <scope>NUCLEOTIDE SEQUENCE [LARGE SCALE GENOMIC DNA]</scope>
    <source>
        <strain evidence="16">910700640</strain>
    </source>
</reference>
<evidence type="ECO:0000256" key="14">
    <source>
        <dbReference type="SAM" id="Phobius"/>
    </source>
</evidence>
<evidence type="ECO:0000256" key="10">
    <source>
        <dbReference type="ARBA" id="ARBA00023209"/>
    </source>
</evidence>
<dbReference type="GO" id="GO:0036151">
    <property type="term" value="P:phosphatidylcholine acyl-chain remodeling"/>
    <property type="evidence" value="ECO:0007669"/>
    <property type="project" value="EnsemblFungi"/>
</dbReference>
<keyword evidence="5" id="KW-0808">Transferase</keyword>
<feature type="transmembrane region" description="Helical" evidence="14">
    <location>
        <begin position="331"/>
        <end position="352"/>
    </location>
</feature>
<gene>
    <name evidence="16" type="ORF">AO440_005588</name>
    <name evidence="15" type="ORF">AO440_005628</name>
</gene>
<feature type="transmembrane region" description="Helical" evidence="14">
    <location>
        <begin position="143"/>
        <end position="162"/>
    </location>
</feature>
<evidence type="ECO:0000256" key="1">
    <source>
        <dbReference type="ARBA" id="ARBA00004141"/>
    </source>
</evidence>
<evidence type="ECO:0000256" key="7">
    <source>
        <dbReference type="ARBA" id="ARBA00022989"/>
    </source>
</evidence>
<keyword evidence="10" id="KW-0594">Phospholipid biosynthesis</keyword>
<feature type="transmembrane region" description="Helical" evidence="14">
    <location>
        <begin position="93"/>
        <end position="112"/>
    </location>
</feature>
<evidence type="ECO:0000256" key="3">
    <source>
        <dbReference type="ARBA" id="ARBA00019082"/>
    </source>
</evidence>
<feature type="transmembrane region" description="Helical" evidence="14">
    <location>
        <begin position="199"/>
        <end position="219"/>
    </location>
</feature>
<evidence type="ECO:0000256" key="8">
    <source>
        <dbReference type="ARBA" id="ARBA00023098"/>
    </source>
</evidence>
<comment type="similarity">
    <text evidence="2">Belongs to the GPC1 family.</text>
</comment>
<evidence type="ECO:0000256" key="5">
    <source>
        <dbReference type="ARBA" id="ARBA00022679"/>
    </source>
</evidence>
<keyword evidence="4" id="KW-0444">Lipid biosynthesis</keyword>
<keyword evidence="6 14" id="KW-0812">Transmembrane</keyword>
<feature type="transmembrane region" description="Helical" evidence="14">
    <location>
        <begin position="168"/>
        <end position="187"/>
    </location>
</feature>
<protein>
    <recommendedName>
        <fullName evidence="3">Glycerophosphocholine acyltransferase 1</fullName>
    </recommendedName>
</protein>
<dbReference type="EMBL" id="LLZZ01000192">
    <property type="protein sequence ID" value="KTA95075.1"/>
    <property type="molecule type" value="Genomic_DNA"/>
</dbReference>
<dbReference type="VEuPathDB" id="FungiDB:GVI51_E02761"/>
<name>A0A0W0DK98_CANGB</name>
<dbReference type="InterPro" id="IPR021261">
    <property type="entry name" value="GPCAT"/>
</dbReference>
<keyword evidence="8" id="KW-0443">Lipid metabolism</keyword>
<dbReference type="VEuPathDB" id="FungiDB:CAGL0E02981g"/>
<evidence type="ECO:0000313" key="15">
    <source>
        <dbReference type="EMBL" id="KTA95075.1"/>
    </source>
</evidence>
<evidence type="ECO:0000313" key="16">
    <source>
        <dbReference type="EMBL" id="KTA95147.1"/>
    </source>
</evidence>
<keyword evidence="13" id="KW-0175">Coiled coil</keyword>
<dbReference type="GO" id="GO:0016020">
    <property type="term" value="C:membrane"/>
    <property type="evidence" value="ECO:0007669"/>
    <property type="project" value="UniProtKB-SubCell"/>
</dbReference>
<comment type="subcellular location">
    <subcellularLocation>
        <location evidence="1">Membrane</location>
        <topology evidence="1">Multi-pass membrane protein</topology>
    </subcellularLocation>
</comment>
<evidence type="ECO:0000256" key="6">
    <source>
        <dbReference type="ARBA" id="ARBA00022692"/>
    </source>
</evidence>
<sequence length="386" mass="45953">MATEEKDELRSELSLGNLVELLDPIASKIHYTQFPTIQNYDYKKTWQRAKDKLNGDHKRLIKKHRERLVEQIKKWDGPLNRLFFHKTSTLEKLFYPFTLFNIFFIGFIMGRFPQYFHVYYTVLFCILIPIRFYTYYKTNNHYFLADLCYFVNILCLAYIWVFPRNQTLFLSCFALTFGSLSFAVITWRNSLVIHSIDKTTSCFIHIIPPCSIFVIYRAISPEYRAERFPGAVILDPRNSISLKTNIINTSLYYLIWQVLYHYFITLRKSSKIQAGQRETSFHYLTTHQYKDFWAVKLPTPWPIVIYTLSQYLYQLSTMLLCNIWIKYDEIWSQFFLLAIFLCAAHNGATYYIDYYGKSLENEVTKLKVEVEELQEELDMAQSGSDI</sequence>
<comment type="caution">
    <text evidence="16">The sequence shown here is derived from an EMBL/GenBank/DDBJ whole genome shotgun (WGS) entry which is preliminary data.</text>
</comment>
<keyword evidence="12" id="KW-0012">Acyltransferase</keyword>
<organism evidence="16 17">
    <name type="scientific">Candida glabrata</name>
    <name type="common">Yeast</name>
    <name type="synonym">Torulopsis glabrata</name>
    <dbReference type="NCBI Taxonomy" id="5478"/>
    <lineage>
        <taxon>Eukaryota</taxon>
        <taxon>Fungi</taxon>
        <taxon>Dikarya</taxon>
        <taxon>Ascomycota</taxon>
        <taxon>Saccharomycotina</taxon>
        <taxon>Saccharomycetes</taxon>
        <taxon>Saccharomycetales</taxon>
        <taxon>Saccharomycetaceae</taxon>
        <taxon>Nakaseomyces</taxon>
    </lineage>
</organism>
<evidence type="ECO:0000256" key="12">
    <source>
        <dbReference type="ARBA" id="ARBA00023315"/>
    </source>
</evidence>
<keyword evidence="7 14" id="KW-1133">Transmembrane helix</keyword>
<dbReference type="VEuPathDB" id="FungiDB:GW608_E02761"/>
<accession>A0A0W0DK98</accession>
<feature type="transmembrane region" description="Helical" evidence="14">
    <location>
        <begin position="303"/>
        <end position="325"/>
    </location>
</feature>
<dbReference type="PANTHER" id="PTHR31201">
    <property type="entry name" value="OS01G0585100 PROTEIN"/>
    <property type="match status" value="1"/>
</dbReference>
<dbReference type="AlphaFoldDB" id="A0A0W0DK98"/>
<evidence type="ECO:0000256" key="11">
    <source>
        <dbReference type="ARBA" id="ARBA00023264"/>
    </source>
</evidence>
<evidence type="ECO:0000313" key="17">
    <source>
        <dbReference type="Proteomes" id="UP000054886"/>
    </source>
</evidence>
<keyword evidence="11" id="KW-1208">Phospholipid metabolism</keyword>
<dbReference type="VEuPathDB" id="FungiDB:GWK60_E02761"/>
<dbReference type="PANTHER" id="PTHR31201:SF1">
    <property type="entry name" value="GLYCEROPHOSPHOCHOLINE ACYLTRANSFERASE 1"/>
    <property type="match status" value="1"/>
</dbReference>
<dbReference type="OrthoDB" id="406287at2759"/>
<dbReference type="EMBL" id="LLZZ01000188">
    <property type="protein sequence ID" value="KTA95147.1"/>
    <property type="molecule type" value="Genomic_DNA"/>
</dbReference>
<feature type="transmembrane region" description="Helical" evidence="14">
    <location>
        <begin position="118"/>
        <end position="136"/>
    </location>
</feature>
<dbReference type="OMA" id="YIDYYGK"/>